<feature type="transmembrane region" description="Helical" evidence="7">
    <location>
        <begin position="151"/>
        <end position="172"/>
    </location>
</feature>
<dbReference type="GO" id="GO:0005506">
    <property type="term" value="F:iron ion binding"/>
    <property type="evidence" value="ECO:0007669"/>
    <property type="project" value="InterPro"/>
</dbReference>
<evidence type="ECO:0000256" key="5">
    <source>
        <dbReference type="ARBA" id="ARBA00023098"/>
    </source>
</evidence>
<dbReference type="GO" id="GO:0008610">
    <property type="term" value="P:lipid biosynthetic process"/>
    <property type="evidence" value="ECO:0007669"/>
    <property type="project" value="InterPro"/>
</dbReference>
<keyword evidence="4" id="KW-0560">Oxidoreductase</keyword>
<keyword evidence="2 7" id="KW-0812">Transmembrane</keyword>
<protein>
    <recommendedName>
        <fullName evidence="8">Fatty acid hydroxylase domain-containing protein</fullName>
    </recommendedName>
</protein>
<feature type="transmembrane region" description="Helical" evidence="7">
    <location>
        <begin position="354"/>
        <end position="373"/>
    </location>
</feature>
<dbReference type="GO" id="GO:0050479">
    <property type="term" value="F:glyceryl-ether monooxygenase activity"/>
    <property type="evidence" value="ECO:0007669"/>
    <property type="project" value="TreeGrafter"/>
</dbReference>
<dbReference type="GO" id="GO:0012505">
    <property type="term" value="C:endomembrane system"/>
    <property type="evidence" value="ECO:0007669"/>
    <property type="project" value="UniProtKB-SubCell"/>
</dbReference>
<dbReference type="PANTHER" id="PTHR21624:SF1">
    <property type="entry name" value="ALKYLGLYCEROL MONOOXYGENASE"/>
    <property type="match status" value="1"/>
</dbReference>
<evidence type="ECO:0000256" key="4">
    <source>
        <dbReference type="ARBA" id="ARBA00023002"/>
    </source>
</evidence>
<evidence type="ECO:0000256" key="2">
    <source>
        <dbReference type="ARBA" id="ARBA00022692"/>
    </source>
</evidence>
<dbReference type="PANTHER" id="PTHR21624">
    <property type="entry name" value="STEROL DESATURASE-RELATED PROTEIN"/>
    <property type="match status" value="1"/>
</dbReference>
<keyword evidence="3 7" id="KW-1133">Transmembrane helix</keyword>
<evidence type="ECO:0000256" key="6">
    <source>
        <dbReference type="ARBA" id="ARBA00023136"/>
    </source>
</evidence>
<organism evidence="9 10">
    <name type="scientific">Bdellovibrio bacteriovorus</name>
    <dbReference type="NCBI Taxonomy" id="959"/>
    <lineage>
        <taxon>Bacteria</taxon>
        <taxon>Pseudomonadati</taxon>
        <taxon>Bdellovibrionota</taxon>
        <taxon>Bdellovibrionia</taxon>
        <taxon>Bdellovibrionales</taxon>
        <taxon>Pseudobdellovibrionaceae</taxon>
        <taxon>Bdellovibrio</taxon>
    </lineage>
</organism>
<dbReference type="Pfam" id="PF04116">
    <property type="entry name" value="FA_hydroxylase"/>
    <property type="match status" value="1"/>
</dbReference>
<dbReference type="InterPro" id="IPR006694">
    <property type="entry name" value="Fatty_acid_hydroxylase"/>
</dbReference>
<dbReference type="EMBL" id="LUKE01000005">
    <property type="protein sequence ID" value="KYG62372.1"/>
    <property type="molecule type" value="Genomic_DNA"/>
</dbReference>
<keyword evidence="10" id="KW-1185">Reference proteome</keyword>
<keyword evidence="6 7" id="KW-0472">Membrane</keyword>
<evidence type="ECO:0000313" key="9">
    <source>
        <dbReference type="EMBL" id="KYG62372.1"/>
    </source>
</evidence>
<keyword evidence="5" id="KW-0443">Lipid metabolism</keyword>
<feature type="transmembrane region" description="Helical" evidence="7">
    <location>
        <begin position="53"/>
        <end position="70"/>
    </location>
</feature>
<evidence type="ECO:0000256" key="3">
    <source>
        <dbReference type="ARBA" id="ARBA00022989"/>
    </source>
</evidence>
<comment type="subcellular location">
    <subcellularLocation>
        <location evidence="1">Endomembrane system</location>
        <topology evidence="1">Multi-pass membrane protein</topology>
    </subcellularLocation>
</comment>
<dbReference type="InterPro" id="IPR051689">
    <property type="entry name" value="Sterol_desaturase/TMEM195"/>
</dbReference>
<evidence type="ECO:0000259" key="8">
    <source>
        <dbReference type="Pfam" id="PF04116"/>
    </source>
</evidence>
<gene>
    <name evidence="9" type="ORF">AZI86_16170</name>
</gene>
<name>A0A150WGS4_BDEBC</name>
<evidence type="ECO:0000256" key="1">
    <source>
        <dbReference type="ARBA" id="ARBA00004127"/>
    </source>
</evidence>
<feature type="transmembrane region" description="Helical" evidence="7">
    <location>
        <begin position="244"/>
        <end position="272"/>
    </location>
</feature>
<feature type="transmembrane region" description="Helical" evidence="7">
    <location>
        <begin position="113"/>
        <end position="130"/>
    </location>
</feature>
<dbReference type="GO" id="GO:0016020">
    <property type="term" value="C:membrane"/>
    <property type="evidence" value="ECO:0007669"/>
    <property type="project" value="GOC"/>
</dbReference>
<dbReference type="GO" id="GO:0006643">
    <property type="term" value="P:membrane lipid metabolic process"/>
    <property type="evidence" value="ECO:0007669"/>
    <property type="project" value="TreeGrafter"/>
</dbReference>
<proteinExistence type="predicted"/>
<dbReference type="AlphaFoldDB" id="A0A150WGS4"/>
<dbReference type="Proteomes" id="UP000075320">
    <property type="component" value="Unassembled WGS sequence"/>
</dbReference>
<feature type="transmembrane region" description="Helical" evidence="7">
    <location>
        <begin position="203"/>
        <end position="223"/>
    </location>
</feature>
<evidence type="ECO:0000256" key="7">
    <source>
        <dbReference type="SAM" id="Phobius"/>
    </source>
</evidence>
<feature type="domain" description="Fatty acid hydroxylase" evidence="8">
    <location>
        <begin position="156"/>
        <end position="305"/>
    </location>
</feature>
<evidence type="ECO:0000313" key="10">
    <source>
        <dbReference type="Proteomes" id="UP000075320"/>
    </source>
</evidence>
<accession>A0A150WGS4</accession>
<comment type="caution">
    <text evidence="9">The sequence shown here is derived from an EMBL/GenBank/DDBJ whole genome shotgun (WGS) entry which is preliminary data.</text>
</comment>
<reference evidence="9 10" key="1">
    <citation type="submission" date="2016-03" db="EMBL/GenBank/DDBJ databases">
        <authorList>
            <person name="Ploux O."/>
        </authorList>
    </citation>
    <scope>NUCLEOTIDE SEQUENCE [LARGE SCALE GENOMIC DNA]</scope>
    <source>
        <strain evidence="9 10">R0</strain>
    </source>
</reference>
<sequence>MAAMVVTATMAVTAAEAEVTDATSVFLSFLDWIKSSALILPTRFLSESDSLSWRWFFSAFLIASLSTLLFSKNLKRSLRRLKAHLFSKRAKGELALDLKFFAFKFFYDPIEMIFYGIFFAHATVWVERSLRYLMYPLLPQPLIFFDPVFGPIAYIILLFLLNDFAFFIFHYLSHKYASLWDLHAVHHRARHLNPLTKYRVHPLSMVISFFVSIAVVGVTLGIVKSFVYFPRYSANDTTRMLQNIILFSFAWSHLRHSAYWISFGKFLSYILISPAMHQIHHSRKPEHLNKNFGSVFAVWDYIFGTLYIPVKKEKLWLGESALVQKEPWTFTKEMLEPLRSVKRRWMRKVPYPRLAFAVTILFLMASLLSMRYFDHNMGTESRVSTRVSNADTD</sequence>